<organism evidence="2 3">
    <name type="scientific">Trifolium pratense</name>
    <name type="common">Red clover</name>
    <dbReference type="NCBI Taxonomy" id="57577"/>
    <lineage>
        <taxon>Eukaryota</taxon>
        <taxon>Viridiplantae</taxon>
        <taxon>Streptophyta</taxon>
        <taxon>Embryophyta</taxon>
        <taxon>Tracheophyta</taxon>
        <taxon>Spermatophyta</taxon>
        <taxon>Magnoliopsida</taxon>
        <taxon>eudicotyledons</taxon>
        <taxon>Gunneridae</taxon>
        <taxon>Pentapetalae</taxon>
        <taxon>rosids</taxon>
        <taxon>fabids</taxon>
        <taxon>Fabales</taxon>
        <taxon>Fabaceae</taxon>
        <taxon>Papilionoideae</taxon>
        <taxon>50 kb inversion clade</taxon>
        <taxon>NPAAA clade</taxon>
        <taxon>Hologalegina</taxon>
        <taxon>IRL clade</taxon>
        <taxon>Trifolieae</taxon>
        <taxon>Trifolium</taxon>
    </lineage>
</organism>
<evidence type="ECO:0000313" key="3">
    <source>
        <dbReference type="Proteomes" id="UP000236291"/>
    </source>
</evidence>
<dbReference type="Proteomes" id="UP000236291">
    <property type="component" value="Unassembled WGS sequence"/>
</dbReference>
<sequence length="171" mass="18537">MDNDSEDAIAGNGDEERCDTDTAGNNVNDGKGMDNDSEDAIAGNGEDEERSSRPPASQKPQGGETDTAGNNVNDGNGPTLRNREAIGRPKRGSRLHTELERGISPNVPKPKRMRGIATPGTIQLVPRAIKTPRGYKEHKSWRNNESLFLFIPLTPEEESAVTAAFEKDIIV</sequence>
<proteinExistence type="predicted"/>
<reference evidence="2 3" key="1">
    <citation type="journal article" date="2014" name="Am. J. Bot.">
        <title>Genome assembly and annotation for red clover (Trifolium pratense; Fabaceae).</title>
        <authorList>
            <person name="Istvanek J."/>
            <person name="Jaros M."/>
            <person name="Krenek A."/>
            <person name="Repkova J."/>
        </authorList>
    </citation>
    <scope>NUCLEOTIDE SEQUENCE [LARGE SCALE GENOMIC DNA]</scope>
    <source>
        <strain evidence="3">cv. Tatra</strain>
        <tissue evidence="2">Young leaves</tissue>
    </source>
</reference>
<protein>
    <submittedName>
        <fullName evidence="2">Uncharacterized protein</fullName>
    </submittedName>
</protein>
<dbReference type="AlphaFoldDB" id="A0A2K3JKF1"/>
<gene>
    <name evidence="2" type="ORF">L195_g048130</name>
</gene>
<feature type="region of interest" description="Disordered" evidence="1">
    <location>
        <begin position="1"/>
        <end position="114"/>
    </location>
</feature>
<dbReference type="ExpressionAtlas" id="A0A2K3JKF1">
    <property type="expression patterns" value="baseline"/>
</dbReference>
<feature type="compositionally biased region" description="Acidic residues" evidence="1">
    <location>
        <begin position="35"/>
        <end position="49"/>
    </location>
</feature>
<reference evidence="2 3" key="2">
    <citation type="journal article" date="2017" name="Front. Plant Sci.">
        <title>Gene Classification and Mining of Molecular Markers Useful in Red Clover (Trifolium pratense) Breeding.</title>
        <authorList>
            <person name="Istvanek J."/>
            <person name="Dluhosova J."/>
            <person name="Dluhos P."/>
            <person name="Patkova L."/>
            <person name="Nedelnik J."/>
            <person name="Repkova J."/>
        </authorList>
    </citation>
    <scope>NUCLEOTIDE SEQUENCE [LARGE SCALE GENOMIC DNA]</scope>
    <source>
        <strain evidence="3">cv. Tatra</strain>
        <tissue evidence="2">Young leaves</tissue>
    </source>
</reference>
<evidence type="ECO:0000313" key="2">
    <source>
        <dbReference type="EMBL" id="PNX54510.1"/>
    </source>
</evidence>
<feature type="compositionally biased region" description="Polar residues" evidence="1">
    <location>
        <begin position="67"/>
        <end position="76"/>
    </location>
</feature>
<accession>A0A2K3JKF1</accession>
<evidence type="ECO:0000256" key="1">
    <source>
        <dbReference type="SAM" id="MobiDB-lite"/>
    </source>
</evidence>
<feature type="non-terminal residue" evidence="2">
    <location>
        <position position="171"/>
    </location>
</feature>
<name>A0A2K3JKF1_TRIPR</name>
<comment type="caution">
    <text evidence="2">The sequence shown here is derived from an EMBL/GenBank/DDBJ whole genome shotgun (WGS) entry which is preliminary data.</text>
</comment>
<dbReference type="EMBL" id="ASHM01068232">
    <property type="protein sequence ID" value="PNX54510.1"/>
    <property type="molecule type" value="Genomic_DNA"/>
</dbReference>